<dbReference type="PANTHER" id="PTHR43685">
    <property type="entry name" value="GLYCOSYLTRANSFERASE"/>
    <property type="match status" value="1"/>
</dbReference>
<evidence type="ECO:0000313" key="2">
    <source>
        <dbReference type="EMBL" id="MDU8886142.1"/>
    </source>
</evidence>
<dbReference type="Gene3D" id="3.90.550.10">
    <property type="entry name" value="Spore Coat Polysaccharide Biosynthesis Protein SpsA, Chain A"/>
    <property type="match status" value="1"/>
</dbReference>
<dbReference type="PANTHER" id="PTHR43685:SF11">
    <property type="entry name" value="GLYCOSYLTRANSFERASE TAGX-RELATED"/>
    <property type="match status" value="1"/>
</dbReference>
<gene>
    <name evidence="2" type="ORF">RXV94_08225</name>
</gene>
<keyword evidence="2" id="KW-0808">Transferase</keyword>
<dbReference type="GO" id="GO:0016757">
    <property type="term" value="F:glycosyltransferase activity"/>
    <property type="evidence" value="ECO:0007669"/>
    <property type="project" value="UniProtKB-KW"/>
</dbReference>
<keyword evidence="3" id="KW-1185">Reference proteome</keyword>
<evidence type="ECO:0000313" key="3">
    <source>
        <dbReference type="Proteomes" id="UP001268651"/>
    </source>
</evidence>
<dbReference type="InterPro" id="IPR001173">
    <property type="entry name" value="Glyco_trans_2-like"/>
</dbReference>
<protein>
    <submittedName>
        <fullName evidence="2">Glycosyltransferase family 2 protein</fullName>
        <ecNumber evidence="2">2.4.-.-</ecNumber>
    </submittedName>
</protein>
<dbReference type="EC" id="2.4.-.-" evidence="2"/>
<name>A0ABU3U6X0_9FLAO</name>
<dbReference type="InterPro" id="IPR050834">
    <property type="entry name" value="Glycosyltransf_2"/>
</dbReference>
<dbReference type="InterPro" id="IPR029044">
    <property type="entry name" value="Nucleotide-diphossugar_trans"/>
</dbReference>
<evidence type="ECO:0000259" key="1">
    <source>
        <dbReference type="Pfam" id="PF00535"/>
    </source>
</evidence>
<dbReference type="Proteomes" id="UP001268651">
    <property type="component" value="Unassembled WGS sequence"/>
</dbReference>
<dbReference type="RefSeq" id="WP_316662096.1">
    <property type="nucleotide sequence ID" value="NZ_JAWHTF010000004.1"/>
</dbReference>
<dbReference type="EMBL" id="JAWHTF010000004">
    <property type="protein sequence ID" value="MDU8886142.1"/>
    <property type="molecule type" value="Genomic_DNA"/>
</dbReference>
<sequence length="319" mass="37730">MRLKELLPKYEPAKEISNFEYKFTVFTPVYNRADTLHRVFDSLNKQTFRNFELIIINDGSTDNSHEEISKHLKHVDFKTTYINNEVNNHKMACLIQGISLAKGEFFLPFDSDDECTEDALEIFHERYNSIPNHLKENVSSVTCLCKDQFGKLVGEKFDSDPYYSSTFNNILINRYKLEKWGFTKTEILMGVKIDPYLYSRGYIPEGVIWNMLAKLGYKTMYINEILRVYYLDTGNSITGESYSKNTLGLAVYSLCILNWFYKDYFSKNPILFLKWIYYLLMASKNLEFSMKDIYSSIDCYFLRSVFVLCWPFRKFIKFK</sequence>
<comment type="caution">
    <text evidence="2">The sequence shown here is derived from an EMBL/GenBank/DDBJ whole genome shotgun (WGS) entry which is preliminary data.</text>
</comment>
<reference evidence="2 3" key="1">
    <citation type="submission" date="2023-10" db="EMBL/GenBank/DDBJ databases">
        <title>Marimonas sp. nov. isolated from tidal mud flat.</title>
        <authorList>
            <person name="Jaincy N.J."/>
            <person name="Srinivasan S."/>
            <person name="Lee S.-S."/>
        </authorList>
    </citation>
    <scope>NUCLEOTIDE SEQUENCE [LARGE SCALE GENOMIC DNA]</scope>
    <source>
        <strain evidence="2 3">MJ-SS3</strain>
    </source>
</reference>
<proteinExistence type="predicted"/>
<accession>A0ABU3U6X0</accession>
<organism evidence="2 3">
    <name type="scientific">Gilvirhabdus luticola</name>
    <dbReference type="NCBI Taxonomy" id="3079858"/>
    <lineage>
        <taxon>Bacteria</taxon>
        <taxon>Pseudomonadati</taxon>
        <taxon>Bacteroidota</taxon>
        <taxon>Flavobacteriia</taxon>
        <taxon>Flavobacteriales</taxon>
        <taxon>Flavobacteriaceae</taxon>
        <taxon>Gilvirhabdus</taxon>
    </lineage>
</organism>
<keyword evidence="2" id="KW-0328">Glycosyltransferase</keyword>
<feature type="domain" description="Glycosyltransferase 2-like" evidence="1">
    <location>
        <begin position="24"/>
        <end position="127"/>
    </location>
</feature>
<dbReference type="SUPFAM" id="SSF53448">
    <property type="entry name" value="Nucleotide-diphospho-sugar transferases"/>
    <property type="match status" value="1"/>
</dbReference>
<dbReference type="Pfam" id="PF00535">
    <property type="entry name" value="Glycos_transf_2"/>
    <property type="match status" value="1"/>
</dbReference>
<dbReference type="CDD" id="cd00761">
    <property type="entry name" value="Glyco_tranf_GTA_type"/>
    <property type="match status" value="1"/>
</dbReference>